<dbReference type="AlphaFoldDB" id="A0A699TIF1"/>
<protein>
    <submittedName>
        <fullName evidence="1">Uncharacterized protein</fullName>
    </submittedName>
</protein>
<accession>A0A699TIF1</accession>
<sequence>FGRLGVEQEQLGASLRLHIGRKVAIGDFGAGAELLRLSGEVPGFAVVFRHGVQVLQGTAVGVPPKYHAGQAIARLA</sequence>
<comment type="caution">
    <text evidence="1">The sequence shown here is derived from an EMBL/GenBank/DDBJ whole genome shotgun (WGS) entry which is preliminary data.</text>
</comment>
<feature type="non-terminal residue" evidence="1">
    <location>
        <position position="1"/>
    </location>
</feature>
<dbReference type="EMBL" id="BKCJ011242978">
    <property type="protein sequence ID" value="GFD09101.1"/>
    <property type="molecule type" value="Genomic_DNA"/>
</dbReference>
<proteinExistence type="predicted"/>
<gene>
    <name evidence="1" type="ORF">Tci_881070</name>
</gene>
<organism evidence="1">
    <name type="scientific">Tanacetum cinerariifolium</name>
    <name type="common">Dalmatian daisy</name>
    <name type="synonym">Chrysanthemum cinerariifolium</name>
    <dbReference type="NCBI Taxonomy" id="118510"/>
    <lineage>
        <taxon>Eukaryota</taxon>
        <taxon>Viridiplantae</taxon>
        <taxon>Streptophyta</taxon>
        <taxon>Embryophyta</taxon>
        <taxon>Tracheophyta</taxon>
        <taxon>Spermatophyta</taxon>
        <taxon>Magnoliopsida</taxon>
        <taxon>eudicotyledons</taxon>
        <taxon>Gunneridae</taxon>
        <taxon>Pentapetalae</taxon>
        <taxon>asterids</taxon>
        <taxon>campanulids</taxon>
        <taxon>Asterales</taxon>
        <taxon>Asteraceae</taxon>
        <taxon>Asteroideae</taxon>
        <taxon>Anthemideae</taxon>
        <taxon>Anthemidinae</taxon>
        <taxon>Tanacetum</taxon>
    </lineage>
</organism>
<evidence type="ECO:0000313" key="1">
    <source>
        <dbReference type="EMBL" id="GFD09101.1"/>
    </source>
</evidence>
<reference evidence="1" key="1">
    <citation type="journal article" date="2019" name="Sci. Rep.">
        <title>Draft genome of Tanacetum cinerariifolium, the natural source of mosquito coil.</title>
        <authorList>
            <person name="Yamashiro T."/>
            <person name="Shiraishi A."/>
            <person name="Satake H."/>
            <person name="Nakayama K."/>
        </authorList>
    </citation>
    <scope>NUCLEOTIDE SEQUENCE</scope>
</reference>
<name>A0A699TIF1_TANCI</name>